<accession>A0A6L5YKW8</accession>
<name>A0A6L5YKW8_9FIRM</name>
<protein>
    <submittedName>
        <fullName evidence="1">Flagellar capping protein</fullName>
    </submittedName>
</protein>
<dbReference type="PANTHER" id="PTHR30288:SF0">
    <property type="entry name" value="FLAGELLAR HOOK-ASSOCIATED PROTEIN 2"/>
    <property type="match status" value="1"/>
</dbReference>
<dbReference type="Proteomes" id="UP000476055">
    <property type="component" value="Unassembled WGS sequence"/>
</dbReference>
<reference evidence="1 2" key="1">
    <citation type="submission" date="2019-08" db="EMBL/GenBank/DDBJ databases">
        <title>In-depth cultivation of the pig gut microbiome towards novel bacterial diversity and tailored functional studies.</title>
        <authorList>
            <person name="Wylensek D."/>
            <person name="Hitch T.C.A."/>
            <person name="Clavel T."/>
        </authorList>
    </citation>
    <scope>NUCLEOTIDE SEQUENCE [LARGE SCALE GENOMIC DNA]</scope>
    <source>
        <strain evidence="1 2">WCA3-601-WT-6H</strain>
    </source>
</reference>
<keyword evidence="1" id="KW-0282">Flagellum</keyword>
<sequence length="431" mass="47716">MGSVLNTVYNNYLAAYSPRQLTKYDTHKKSELRSVYNSIVKLNKDAPWYLPTTNKDTQHYAVSLKENARELHNAIAQLGGLEQDSMFRKKSAYSTDTEVAEAAYIGSDALTSTSPEFDLEVKELATPQENLGYFLPDLATTLSPATYSFDISINDMNYEFQFNINEGDTNRQIMDRLSRLINNADIGIQANVAESDSRYALRLTSDATGVPANKAYHFRVSDDHTSKASGVVGNMGLNYISHSAGNACFLINGEERSSSSNHFTVGKLFDVQIKAVSPEDKPVHIGLKTDTESITDNINQLIGSYNSFIRSAASYLETQSRSRQLVREFSSIASHYGTSLENMGMHLQDDGILSVNDEKLQQAAASAGNDLSSFSVLKDFSSSLLRKSDQVSLNPMDYVDKKIVAYKNPGHNFISPYTTSAYSGMMFNSYC</sequence>
<dbReference type="EMBL" id="VUMU01000009">
    <property type="protein sequence ID" value="MST58297.1"/>
    <property type="molecule type" value="Genomic_DNA"/>
</dbReference>
<dbReference type="RefSeq" id="WP_154496484.1">
    <property type="nucleotide sequence ID" value="NZ_VUMU01000009.1"/>
</dbReference>
<proteinExistence type="predicted"/>
<keyword evidence="1" id="KW-0966">Cell projection</keyword>
<dbReference type="AlphaFoldDB" id="A0A6L5YKW8"/>
<keyword evidence="2" id="KW-1185">Reference proteome</keyword>
<dbReference type="InterPro" id="IPR040026">
    <property type="entry name" value="FliD"/>
</dbReference>
<dbReference type="GO" id="GO:0009421">
    <property type="term" value="C:bacterial-type flagellum filament cap"/>
    <property type="evidence" value="ECO:0007669"/>
    <property type="project" value="InterPro"/>
</dbReference>
<dbReference type="PANTHER" id="PTHR30288">
    <property type="entry name" value="FLAGELLAR CAP/ASSEMBLY PROTEIN FLID"/>
    <property type="match status" value="1"/>
</dbReference>
<evidence type="ECO:0000313" key="2">
    <source>
        <dbReference type="Proteomes" id="UP000476055"/>
    </source>
</evidence>
<dbReference type="GO" id="GO:0007155">
    <property type="term" value="P:cell adhesion"/>
    <property type="evidence" value="ECO:0007669"/>
    <property type="project" value="InterPro"/>
</dbReference>
<organism evidence="1 2">
    <name type="scientific">Waltera intestinalis</name>
    <dbReference type="NCBI Taxonomy" id="2606635"/>
    <lineage>
        <taxon>Bacteria</taxon>
        <taxon>Bacillati</taxon>
        <taxon>Bacillota</taxon>
        <taxon>Clostridia</taxon>
        <taxon>Lachnospirales</taxon>
        <taxon>Lachnospiraceae</taxon>
        <taxon>Waltera</taxon>
    </lineage>
</organism>
<gene>
    <name evidence="1" type="ORF">FYJ59_08615</name>
</gene>
<evidence type="ECO:0000313" key="1">
    <source>
        <dbReference type="EMBL" id="MST58297.1"/>
    </source>
</evidence>
<dbReference type="GO" id="GO:0071973">
    <property type="term" value="P:bacterial-type flagellum-dependent cell motility"/>
    <property type="evidence" value="ECO:0007669"/>
    <property type="project" value="TreeGrafter"/>
</dbReference>
<comment type="caution">
    <text evidence="1">The sequence shown here is derived from an EMBL/GenBank/DDBJ whole genome shotgun (WGS) entry which is preliminary data.</text>
</comment>
<keyword evidence="1" id="KW-0969">Cilium</keyword>